<protein>
    <submittedName>
        <fullName evidence="1">Uncharacterized protein</fullName>
    </submittedName>
</protein>
<accession>A0A0F9K9U7</accession>
<organism evidence="1">
    <name type="scientific">marine sediment metagenome</name>
    <dbReference type="NCBI Taxonomy" id="412755"/>
    <lineage>
        <taxon>unclassified sequences</taxon>
        <taxon>metagenomes</taxon>
        <taxon>ecological metagenomes</taxon>
    </lineage>
</organism>
<dbReference type="AlphaFoldDB" id="A0A0F9K9U7"/>
<name>A0A0F9K9U7_9ZZZZ</name>
<proteinExistence type="predicted"/>
<feature type="non-terminal residue" evidence="1">
    <location>
        <position position="469"/>
    </location>
</feature>
<evidence type="ECO:0000313" key="1">
    <source>
        <dbReference type="EMBL" id="KKM18858.1"/>
    </source>
</evidence>
<gene>
    <name evidence="1" type="ORF">LCGC14_1661420</name>
</gene>
<dbReference type="EMBL" id="LAZR01014127">
    <property type="protein sequence ID" value="KKM18858.1"/>
    <property type="molecule type" value="Genomic_DNA"/>
</dbReference>
<comment type="caution">
    <text evidence="1">The sequence shown here is derived from an EMBL/GenBank/DDBJ whole genome shotgun (WGS) entry which is preliminary data.</text>
</comment>
<reference evidence="1" key="1">
    <citation type="journal article" date="2015" name="Nature">
        <title>Complex archaea that bridge the gap between prokaryotes and eukaryotes.</title>
        <authorList>
            <person name="Spang A."/>
            <person name="Saw J.H."/>
            <person name="Jorgensen S.L."/>
            <person name="Zaremba-Niedzwiedzka K."/>
            <person name="Martijn J."/>
            <person name="Lind A.E."/>
            <person name="van Eijk R."/>
            <person name="Schleper C."/>
            <person name="Guy L."/>
            <person name="Ettema T.J."/>
        </authorList>
    </citation>
    <scope>NUCLEOTIDE SEQUENCE</scope>
</reference>
<sequence length="469" mass="52240">MVIRTRTGKVVTGLAGNFGFVTVRDEFGGTSTEYDLEAYRATQRPQVEPIAREPSVDRMATNLLSQGRTTATLQTLRDMGATDIDIDEFFFDPISGEEAEPFLIPPFEGVRPSDIRDRFQGLLETVFPGRTTGVLEQDFETLRQFAVTDTDMFLSNILVLGRTEDTEMFLTTLFPEATEQDLTELFGVEALDITPIGVTELGERVNMPWWEGAWNSLRLGIMSGLQQTRQSLFTVGLPNLFPYAKEGEPKPELLLPFPFPVTEEQRRINQQVFEARGEGLTYTEEEAAIANRELEPWRAQFREVAINQEAEFAAWQLKHPELEPKPEYRQDPFENPELLTDMGWWIHTMAETMGTMLPSLVAGIGVTFLTKAPTLGALTTAAAMTPLEMQGLYDDLIQAGAPVENAEELALVIGAAIASVEVGPGLILMKAIYPVFKPFRRGMQTAVVKAVMRNMIAKGIKTFTAIEVS</sequence>